<dbReference type="SMART" id="SM00220">
    <property type="entry name" value="S_TKc"/>
    <property type="match status" value="1"/>
</dbReference>
<dbReference type="InterPro" id="IPR011009">
    <property type="entry name" value="Kinase-like_dom_sf"/>
</dbReference>
<dbReference type="FunFam" id="3.30.200.20:FF:000039">
    <property type="entry name" value="receptor-like protein kinase FERONIA"/>
    <property type="match status" value="1"/>
</dbReference>
<protein>
    <recommendedName>
        <fullName evidence="1">non-specific serine/threonine protein kinase</fullName>
        <ecNumber evidence="1">2.7.11.1</ecNumber>
    </recommendedName>
</protein>
<comment type="catalytic activity">
    <reaction evidence="8">
        <text>L-seryl-[protein] + ATP = O-phospho-L-seryl-[protein] + ADP + H(+)</text>
        <dbReference type="Rhea" id="RHEA:17989"/>
        <dbReference type="Rhea" id="RHEA-COMP:9863"/>
        <dbReference type="Rhea" id="RHEA-COMP:11604"/>
        <dbReference type="ChEBI" id="CHEBI:15378"/>
        <dbReference type="ChEBI" id="CHEBI:29999"/>
        <dbReference type="ChEBI" id="CHEBI:30616"/>
        <dbReference type="ChEBI" id="CHEBI:83421"/>
        <dbReference type="ChEBI" id="CHEBI:456216"/>
        <dbReference type="EC" id="2.7.11.1"/>
    </reaction>
</comment>
<dbReference type="InterPro" id="IPR001245">
    <property type="entry name" value="Ser-Thr/Tyr_kinase_cat_dom"/>
</dbReference>
<evidence type="ECO:0000256" key="1">
    <source>
        <dbReference type="ARBA" id="ARBA00012513"/>
    </source>
</evidence>
<dbReference type="GO" id="GO:0005524">
    <property type="term" value="F:ATP binding"/>
    <property type="evidence" value="ECO:0007669"/>
    <property type="project" value="UniProtKB-UniRule"/>
</dbReference>
<dbReference type="PROSITE" id="PS00107">
    <property type="entry name" value="PROTEIN_KINASE_ATP"/>
    <property type="match status" value="1"/>
</dbReference>
<reference evidence="12" key="1">
    <citation type="journal article" date="2023" name="bioRxiv">
        <title>Improved chromosome-level genome assembly for marigold (Tagetes erecta).</title>
        <authorList>
            <person name="Jiang F."/>
            <person name="Yuan L."/>
            <person name="Wang S."/>
            <person name="Wang H."/>
            <person name="Xu D."/>
            <person name="Wang A."/>
            <person name="Fan W."/>
        </authorList>
    </citation>
    <scope>NUCLEOTIDE SEQUENCE</scope>
    <source>
        <strain evidence="12">WSJ</strain>
        <tissue evidence="12">Leaf</tissue>
    </source>
</reference>
<evidence type="ECO:0000256" key="8">
    <source>
        <dbReference type="ARBA" id="ARBA00048679"/>
    </source>
</evidence>
<dbReference type="InterPro" id="IPR008271">
    <property type="entry name" value="Ser/Thr_kinase_AS"/>
</dbReference>
<dbReference type="Pfam" id="PF07714">
    <property type="entry name" value="PK_Tyr_Ser-Thr"/>
    <property type="match status" value="1"/>
</dbReference>
<dbReference type="PANTHER" id="PTHR27003:SF342">
    <property type="entry name" value="TYROSINE-PROTEIN KINASE, CSF-1_PDGF RECEPTOR FAMILY-RELATED"/>
    <property type="match status" value="1"/>
</dbReference>
<keyword evidence="5" id="KW-0418">Kinase</keyword>
<evidence type="ECO:0000259" key="11">
    <source>
        <dbReference type="PROSITE" id="PS50011"/>
    </source>
</evidence>
<dbReference type="Proteomes" id="UP001229421">
    <property type="component" value="Unassembled WGS sequence"/>
</dbReference>
<dbReference type="PROSITE" id="PS00108">
    <property type="entry name" value="PROTEIN_KINASE_ST"/>
    <property type="match status" value="1"/>
</dbReference>
<keyword evidence="2 10" id="KW-0723">Serine/threonine-protein kinase</keyword>
<dbReference type="Gene3D" id="3.30.200.20">
    <property type="entry name" value="Phosphorylase Kinase, domain 1"/>
    <property type="match status" value="1"/>
</dbReference>
<gene>
    <name evidence="12" type="ORF">QVD17_02602</name>
</gene>
<dbReference type="InterPro" id="IPR045272">
    <property type="entry name" value="ANXUR1/2-like"/>
</dbReference>
<dbReference type="Gene3D" id="1.10.510.10">
    <property type="entry name" value="Transferase(Phosphotransferase) domain 1"/>
    <property type="match status" value="1"/>
</dbReference>
<dbReference type="PANTHER" id="PTHR27003">
    <property type="entry name" value="OS07G0166700 PROTEIN"/>
    <property type="match status" value="1"/>
</dbReference>
<evidence type="ECO:0000256" key="9">
    <source>
        <dbReference type="PROSITE-ProRule" id="PRU10141"/>
    </source>
</evidence>
<dbReference type="SUPFAM" id="SSF56112">
    <property type="entry name" value="Protein kinase-like (PK-like)"/>
    <property type="match status" value="1"/>
</dbReference>
<evidence type="ECO:0000256" key="3">
    <source>
        <dbReference type="ARBA" id="ARBA00022679"/>
    </source>
</evidence>
<keyword evidence="4 9" id="KW-0547">Nucleotide-binding</keyword>
<comment type="catalytic activity">
    <reaction evidence="7">
        <text>L-threonyl-[protein] + ATP = O-phospho-L-threonyl-[protein] + ADP + H(+)</text>
        <dbReference type="Rhea" id="RHEA:46608"/>
        <dbReference type="Rhea" id="RHEA-COMP:11060"/>
        <dbReference type="Rhea" id="RHEA-COMP:11605"/>
        <dbReference type="ChEBI" id="CHEBI:15378"/>
        <dbReference type="ChEBI" id="CHEBI:30013"/>
        <dbReference type="ChEBI" id="CHEBI:30616"/>
        <dbReference type="ChEBI" id="CHEBI:61977"/>
        <dbReference type="ChEBI" id="CHEBI:456216"/>
        <dbReference type="EC" id="2.7.11.1"/>
    </reaction>
</comment>
<evidence type="ECO:0000256" key="2">
    <source>
        <dbReference type="ARBA" id="ARBA00022527"/>
    </source>
</evidence>
<proteinExistence type="inferred from homology"/>
<dbReference type="PIRSF" id="PIRSF000654">
    <property type="entry name" value="Integrin-linked_kinase"/>
    <property type="match status" value="1"/>
</dbReference>
<comment type="caution">
    <text evidence="12">The sequence shown here is derived from an EMBL/GenBank/DDBJ whole genome shotgun (WGS) entry which is preliminary data.</text>
</comment>
<dbReference type="GO" id="GO:0004674">
    <property type="term" value="F:protein serine/threonine kinase activity"/>
    <property type="evidence" value="ECO:0007669"/>
    <property type="project" value="UniProtKB-KW"/>
</dbReference>
<dbReference type="GO" id="GO:0005886">
    <property type="term" value="C:plasma membrane"/>
    <property type="evidence" value="ECO:0007669"/>
    <property type="project" value="TreeGrafter"/>
</dbReference>
<organism evidence="12 13">
    <name type="scientific">Tagetes erecta</name>
    <name type="common">African marigold</name>
    <dbReference type="NCBI Taxonomy" id="13708"/>
    <lineage>
        <taxon>Eukaryota</taxon>
        <taxon>Viridiplantae</taxon>
        <taxon>Streptophyta</taxon>
        <taxon>Embryophyta</taxon>
        <taxon>Tracheophyta</taxon>
        <taxon>Spermatophyta</taxon>
        <taxon>Magnoliopsida</taxon>
        <taxon>eudicotyledons</taxon>
        <taxon>Gunneridae</taxon>
        <taxon>Pentapetalae</taxon>
        <taxon>asterids</taxon>
        <taxon>campanulids</taxon>
        <taxon>Asterales</taxon>
        <taxon>Asteraceae</taxon>
        <taxon>Asteroideae</taxon>
        <taxon>Heliantheae alliance</taxon>
        <taxon>Tageteae</taxon>
        <taxon>Tagetes</taxon>
    </lineage>
</organism>
<feature type="domain" description="Protein kinase" evidence="11">
    <location>
        <begin position="29"/>
        <end position="307"/>
    </location>
</feature>
<dbReference type="PROSITE" id="PS50011">
    <property type="entry name" value="PROTEIN_KINASE_DOM"/>
    <property type="match status" value="1"/>
</dbReference>
<evidence type="ECO:0000313" key="12">
    <source>
        <dbReference type="EMBL" id="KAK1436818.1"/>
    </source>
</evidence>
<dbReference type="FunFam" id="1.10.510.10:FF:001023">
    <property type="entry name" value="Os07g0541700 protein"/>
    <property type="match status" value="1"/>
</dbReference>
<feature type="binding site" evidence="9">
    <location>
        <position position="60"/>
    </location>
    <ligand>
        <name>ATP</name>
        <dbReference type="ChEBI" id="CHEBI:30616"/>
    </ligand>
</feature>
<evidence type="ECO:0000313" key="13">
    <source>
        <dbReference type="Proteomes" id="UP001229421"/>
    </source>
</evidence>
<name>A0AAD8P7X9_TARER</name>
<dbReference type="InterPro" id="IPR017441">
    <property type="entry name" value="Protein_kinase_ATP_BS"/>
</dbReference>
<dbReference type="EC" id="2.7.11.1" evidence="1"/>
<evidence type="ECO:0000256" key="5">
    <source>
        <dbReference type="ARBA" id="ARBA00022777"/>
    </source>
</evidence>
<evidence type="ECO:0000256" key="4">
    <source>
        <dbReference type="ARBA" id="ARBA00022741"/>
    </source>
</evidence>
<evidence type="ECO:0000256" key="7">
    <source>
        <dbReference type="ARBA" id="ARBA00047899"/>
    </source>
</evidence>
<keyword evidence="13" id="KW-1185">Reference proteome</keyword>
<comment type="similarity">
    <text evidence="10">Belongs to the protein kinase superfamily.</text>
</comment>
<keyword evidence="6 9" id="KW-0067">ATP-binding</keyword>
<evidence type="ECO:0000256" key="10">
    <source>
        <dbReference type="RuleBase" id="RU000304"/>
    </source>
</evidence>
<dbReference type="AlphaFoldDB" id="A0AAD8P7X9"/>
<dbReference type="InterPro" id="IPR000719">
    <property type="entry name" value="Prot_kinase_dom"/>
</dbReference>
<dbReference type="GO" id="GO:0004714">
    <property type="term" value="F:transmembrane receptor protein tyrosine kinase activity"/>
    <property type="evidence" value="ECO:0007669"/>
    <property type="project" value="InterPro"/>
</dbReference>
<sequence length="324" mass="36304">MASSSSAMQFTPPFRHIEYHEIENATDNFADSSLLGRGGFGKVYKGNINSGSSEVVAAFKRMYPESIQGPQQFQAEVQTLSRLRHCNIVALIGYCDHGNEKILVYEYMPRGTLQDHLHTQRTALSWLQRLNICITVGRGLHYLHDGTDVDSGVIHGDVKSANVLLHESMEAKISDFGLARTCSKTHSSYINTGAKGTFGYIDPTFFDTGKLRRKSDVYSFGVLMLEVLCRKPVLGETIYGEGESLVTWSQARIKHGSFEEITDSDIWEEIHPKCLKKFVTIAESCLQRDQDPRPTMAKVLEDLTAVLALQVKLNGSKRRRFGCF</sequence>
<evidence type="ECO:0000256" key="6">
    <source>
        <dbReference type="ARBA" id="ARBA00022840"/>
    </source>
</evidence>
<dbReference type="GO" id="GO:0009506">
    <property type="term" value="C:plasmodesma"/>
    <property type="evidence" value="ECO:0007669"/>
    <property type="project" value="TreeGrafter"/>
</dbReference>
<keyword evidence="3" id="KW-0808">Transferase</keyword>
<accession>A0AAD8P7X9</accession>
<dbReference type="EMBL" id="JAUHHV010000001">
    <property type="protein sequence ID" value="KAK1436818.1"/>
    <property type="molecule type" value="Genomic_DNA"/>
</dbReference>